<dbReference type="SMART" id="SM01321">
    <property type="entry name" value="Y1_Tnp"/>
    <property type="match status" value="1"/>
</dbReference>
<dbReference type="InterPro" id="IPR036515">
    <property type="entry name" value="Transposase_17_sf"/>
</dbReference>
<dbReference type="PANTHER" id="PTHR36966">
    <property type="entry name" value="REP-ASSOCIATED TYROSINE TRANSPOSASE"/>
    <property type="match status" value="1"/>
</dbReference>
<accession>A0ABQ4PQE5</accession>
<sequence length="149" mass="17333">MSWNDLRKGRCSIGGGEYFITFNTENKKPIFYDFYIARLFCSLLGENECQHDCRWLTWVLMPDHFHGLLRLGEDSSLSKSVGGLKGATSFTINKALEQNGRLWQPSFYDSALRYDDDRESISRYIVANPLRKNLVTHIGDYPYWNSVYL</sequence>
<dbReference type="InterPro" id="IPR052715">
    <property type="entry name" value="RAYT_transposase"/>
</dbReference>
<dbReference type="SUPFAM" id="SSF143422">
    <property type="entry name" value="Transposase IS200-like"/>
    <property type="match status" value="1"/>
</dbReference>
<evidence type="ECO:0000259" key="1">
    <source>
        <dbReference type="SMART" id="SM01321"/>
    </source>
</evidence>
<keyword evidence="3" id="KW-1185">Reference proteome</keyword>
<comment type="caution">
    <text evidence="2">The sequence shown here is derived from an EMBL/GenBank/DDBJ whole genome shotgun (WGS) entry which is preliminary data.</text>
</comment>
<evidence type="ECO:0000313" key="3">
    <source>
        <dbReference type="Proteomes" id="UP000887104"/>
    </source>
</evidence>
<dbReference type="Pfam" id="PF01797">
    <property type="entry name" value="Y1_Tnp"/>
    <property type="match status" value="1"/>
</dbReference>
<dbReference type="InterPro" id="IPR002686">
    <property type="entry name" value="Transposase_17"/>
</dbReference>
<dbReference type="PANTHER" id="PTHR36966:SF1">
    <property type="entry name" value="REP-ASSOCIATED TYROSINE TRANSPOSASE"/>
    <property type="match status" value="1"/>
</dbReference>
<protein>
    <recommendedName>
        <fullName evidence="1">Transposase IS200-like domain-containing protein</fullName>
    </recommendedName>
</protein>
<gene>
    <name evidence="2" type="ORF">TUM4438_40630</name>
</gene>
<dbReference type="EMBL" id="BPEY01000113">
    <property type="protein sequence ID" value="GIU51346.1"/>
    <property type="molecule type" value="Genomic_DNA"/>
</dbReference>
<dbReference type="Gene3D" id="3.30.70.1290">
    <property type="entry name" value="Transposase IS200-like"/>
    <property type="match status" value="1"/>
</dbReference>
<name>A0ABQ4PQE5_9GAMM</name>
<feature type="domain" description="Transposase IS200-like" evidence="1">
    <location>
        <begin position="13"/>
        <end position="128"/>
    </location>
</feature>
<evidence type="ECO:0000313" key="2">
    <source>
        <dbReference type="EMBL" id="GIU51346.1"/>
    </source>
</evidence>
<organism evidence="2 3">
    <name type="scientific">Shewanella sairae</name>
    <dbReference type="NCBI Taxonomy" id="190310"/>
    <lineage>
        <taxon>Bacteria</taxon>
        <taxon>Pseudomonadati</taxon>
        <taxon>Pseudomonadota</taxon>
        <taxon>Gammaproteobacteria</taxon>
        <taxon>Alteromonadales</taxon>
        <taxon>Shewanellaceae</taxon>
        <taxon>Shewanella</taxon>
    </lineage>
</organism>
<dbReference type="RefSeq" id="WP_220783029.1">
    <property type="nucleotide sequence ID" value="NZ_BPEY01000113.1"/>
</dbReference>
<dbReference type="Proteomes" id="UP000887104">
    <property type="component" value="Unassembled WGS sequence"/>
</dbReference>
<proteinExistence type="predicted"/>
<reference evidence="2" key="1">
    <citation type="submission" date="2021-05" db="EMBL/GenBank/DDBJ databases">
        <title>Molecular characterization for Shewanella algae harboring chromosomal blaOXA-55-like strains isolated from clinical and environment sample.</title>
        <authorList>
            <person name="Ohama Y."/>
            <person name="Aoki K."/>
            <person name="Harada S."/>
            <person name="Moriya K."/>
            <person name="Ishii Y."/>
            <person name="Tateda K."/>
        </authorList>
    </citation>
    <scope>NUCLEOTIDE SEQUENCE</scope>
    <source>
        <strain evidence="2">JCM 11563</strain>
    </source>
</reference>
<dbReference type="NCBIfam" id="NF047646">
    <property type="entry name" value="REP_Tyr_transpos"/>
    <property type="match status" value="1"/>
</dbReference>